<gene>
    <name evidence="1" type="ORF">INT80_00790</name>
</gene>
<sequence>MVAYADSLNLAAGTIQIEGRMSEAAANSYYARRQLDQQALLKVRQALILQSQGDIQLNATQLSAGSALLQANGTLDIGTVTESERSHYVANAENYWKLDQQREIGSTFDIKENAILSGKNGVTLRATQVNSDGDILVNSEQGNIQIQSGRDKENLFATKYKDKSLLSSSITTIKHDHQYDLTEGSQLAGNNVHLLANQGKVAVEGSTIVADKM</sequence>
<dbReference type="AlphaFoldDB" id="A0A930URY4"/>
<organism evidence="1">
    <name type="scientific">Gallibacterium anatis</name>
    <dbReference type="NCBI Taxonomy" id="750"/>
    <lineage>
        <taxon>Bacteria</taxon>
        <taxon>Pseudomonadati</taxon>
        <taxon>Pseudomonadota</taxon>
        <taxon>Gammaproteobacteria</taxon>
        <taxon>Pasteurellales</taxon>
        <taxon>Pasteurellaceae</taxon>
        <taxon>Gallibacterium</taxon>
    </lineage>
</organism>
<proteinExistence type="predicted"/>
<comment type="caution">
    <text evidence="1">The sequence shown here is derived from an EMBL/GenBank/DDBJ whole genome shotgun (WGS) entry which is preliminary data.</text>
</comment>
<dbReference type="EMBL" id="JADION010000001">
    <property type="protein sequence ID" value="MBF4102160.1"/>
    <property type="molecule type" value="Genomic_DNA"/>
</dbReference>
<name>A0A930URY4_9PAST</name>
<accession>A0A930URY4</accession>
<evidence type="ECO:0000313" key="1">
    <source>
        <dbReference type="EMBL" id="MBF4102160.1"/>
    </source>
</evidence>
<reference evidence="1" key="1">
    <citation type="submission" date="2020-11" db="EMBL/GenBank/DDBJ databases">
        <title>Gallibacterium anatis 1637, full genome, WGS.</title>
        <authorList>
            <person name="Laishevtcev A.I."/>
            <person name="Yakimova E.A."/>
            <person name="Petkovich D."/>
            <person name="Stepanova T.V."/>
            <person name="Kalendr R.S."/>
            <person name="Rubalsky E.O."/>
            <person name="Zulkarneev E.R."/>
            <person name="Aleshkin A.V."/>
        </authorList>
    </citation>
    <scope>NUCLEOTIDE SEQUENCE</scope>
    <source>
        <strain evidence="1">1637</strain>
    </source>
</reference>
<protein>
    <submittedName>
        <fullName evidence="1">Uncharacterized protein</fullName>
    </submittedName>
</protein>